<reference evidence="2" key="1">
    <citation type="journal article" date="2023" name="Front. Plant Sci.">
        <title>Chromosomal-level genome assembly of Melastoma candidum provides insights into trichome evolution.</title>
        <authorList>
            <person name="Zhong Y."/>
            <person name="Wu W."/>
            <person name="Sun C."/>
            <person name="Zou P."/>
            <person name="Liu Y."/>
            <person name="Dai S."/>
            <person name="Zhou R."/>
        </authorList>
    </citation>
    <scope>NUCLEOTIDE SEQUENCE [LARGE SCALE GENOMIC DNA]</scope>
</reference>
<name>A0ACB9P6Z4_9MYRT</name>
<keyword evidence="2" id="KW-1185">Reference proteome</keyword>
<sequence>MKKSSRDESCKPDRKTIERNRRIHMKGLCFKLSSLIPLPYHNKDIVSQQDQIDQAAAYITQLKERIEGLKMRKELLMRNNGDHPHMGDHNTAMIDGSAYGLKPKKSAPVIDLKEWDSGLDLTVISGENDKFMFYEVISILEEEGAEVVSASVSKVGNNFLHTIQARVRICRLGVETTRVCQRLEDLVSSS</sequence>
<proteinExistence type="predicted"/>
<evidence type="ECO:0000313" key="2">
    <source>
        <dbReference type="Proteomes" id="UP001057402"/>
    </source>
</evidence>
<organism evidence="1 2">
    <name type="scientific">Melastoma candidum</name>
    <dbReference type="NCBI Taxonomy" id="119954"/>
    <lineage>
        <taxon>Eukaryota</taxon>
        <taxon>Viridiplantae</taxon>
        <taxon>Streptophyta</taxon>
        <taxon>Embryophyta</taxon>
        <taxon>Tracheophyta</taxon>
        <taxon>Spermatophyta</taxon>
        <taxon>Magnoliopsida</taxon>
        <taxon>eudicotyledons</taxon>
        <taxon>Gunneridae</taxon>
        <taxon>Pentapetalae</taxon>
        <taxon>rosids</taxon>
        <taxon>malvids</taxon>
        <taxon>Myrtales</taxon>
        <taxon>Melastomataceae</taxon>
        <taxon>Melastomatoideae</taxon>
        <taxon>Melastomateae</taxon>
        <taxon>Melastoma</taxon>
    </lineage>
</organism>
<accession>A0ACB9P6Z4</accession>
<gene>
    <name evidence="1" type="ORF">MLD38_027162</name>
</gene>
<dbReference type="EMBL" id="CM042886">
    <property type="protein sequence ID" value="KAI4342545.1"/>
    <property type="molecule type" value="Genomic_DNA"/>
</dbReference>
<dbReference type="Proteomes" id="UP001057402">
    <property type="component" value="Chromosome 7"/>
</dbReference>
<protein>
    <submittedName>
        <fullName evidence="1">Uncharacterized protein</fullName>
    </submittedName>
</protein>
<evidence type="ECO:0000313" key="1">
    <source>
        <dbReference type="EMBL" id="KAI4342545.1"/>
    </source>
</evidence>
<comment type="caution">
    <text evidence="1">The sequence shown here is derived from an EMBL/GenBank/DDBJ whole genome shotgun (WGS) entry which is preliminary data.</text>
</comment>